<evidence type="ECO:0000313" key="7">
    <source>
        <dbReference type="EMBL" id="OWF53744.1"/>
    </source>
</evidence>
<dbReference type="OrthoDB" id="5814089at2759"/>
<dbReference type="PANTHER" id="PTHR16516">
    <property type="entry name" value="AGAP007109-PA"/>
    <property type="match status" value="1"/>
</dbReference>
<dbReference type="STRING" id="6573.A0A210QYE3"/>
<dbReference type="EMBL" id="NEDP02001221">
    <property type="protein sequence ID" value="OWF53744.1"/>
    <property type="molecule type" value="Genomic_DNA"/>
</dbReference>
<keyword evidence="3" id="KW-0863">Zinc-finger</keyword>
<comment type="subcellular location">
    <subcellularLocation>
        <location evidence="1">Nucleus</location>
    </subcellularLocation>
</comment>
<dbReference type="Proteomes" id="UP000242188">
    <property type="component" value="Unassembled WGS sequence"/>
</dbReference>
<dbReference type="AlphaFoldDB" id="A0A210QYE3"/>
<dbReference type="PROSITE" id="PS50157">
    <property type="entry name" value="ZINC_FINGER_C2H2_2"/>
    <property type="match status" value="3"/>
</dbReference>
<dbReference type="InterPro" id="IPR046341">
    <property type="entry name" value="SET_dom_sf"/>
</dbReference>
<dbReference type="GO" id="GO:0008270">
    <property type="term" value="F:zinc ion binding"/>
    <property type="evidence" value="ECO:0007669"/>
    <property type="project" value="UniProtKB-KW"/>
</dbReference>
<dbReference type="Gene3D" id="2.170.270.10">
    <property type="entry name" value="SET domain"/>
    <property type="match status" value="1"/>
</dbReference>
<dbReference type="GO" id="GO:0005634">
    <property type="term" value="C:nucleus"/>
    <property type="evidence" value="ECO:0007669"/>
    <property type="project" value="UniProtKB-SubCell"/>
</dbReference>
<feature type="domain" description="C2H2-type" evidence="5">
    <location>
        <begin position="443"/>
        <end position="470"/>
    </location>
</feature>
<dbReference type="GO" id="GO:0006355">
    <property type="term" value="P:regulation of DNA-templated transcription"/>
    <property type="evidence" value="ECO:0007669"/>
    <property type="project" value="TreeGrafter"/>
</dbReference>
<name>A0A210QYE3_MIZYE</name>
<dbReference type="PROSITE" id="PS50280">
    <property type="entry name" value="SET"/>
    <property type="match status" value="1"/>
</dbReference>
<feature type="compositionally biased region" description="Basic and acidic residues" evidence="4">
    <location>
        <begin position="236"/>
        <end position="245"/>
    </location>
</feature>
<dbReference type="InterPro" id="IPR013087">
    <property type="entry name" value="Znf_C2H2_type"/>
</dbReference>
<comment type="caution">
    <text evidence="7">The sequence shown here is derived from an EMBL/GenBank/DDBJ whole genome shotgun (WGS) entry which is preliminary data.</text>
</comment>
<dbReference type="Gene3D" id="3.30.160.60">
    <property type="entry name" value="Classic Zinc Finger"/>
    <property type="match status" value="1"/>
</dbReference>
<evidence type="ECO:0000256" key="1">
    <source>
        <dbReference type="ARBA" id="ARBA00004123"/>
    </source>
</evidence>
<feature type="domain" description="C2H2-type" evidence="5">
    <location>
        <begin position="481"/>
        <end position="504"/>
    </location>
</feature>
<protein>
    <submittedName>
        <fullName evidence="7">PR domain zinc finger protein 8</fullName>
    </submittedName>
</protein>
<dbReference type="SMART" id="SM00355">
    <property type="entry name" value="ZnF_C2H2"/>
    <property type="match status" value="3"/>
</dbReference>
<dbReference type="InterPro" id="IPR052296">
    <property type="entry name" value="TR-Histone_Methyltrans"/>
</dbReference>
<evidence type="ECO:0000256" key="4">
    <source>
        <dbReference type="SAM" id="MobiDB-lite"/>
    </source>
</evidence>
<evidence type="ECO:0000259" key="5">
    <source>
        <dbReference type="PROSITE" id="PS50157"/>
    </source>
</evidence>
<feature type="domain" description="C2H2-type" evidence="5">
    <location>
        <begin position="127"/>
        <end position="154"/>
    </location>
</feature>
<feature type="domain" description="SET" evidence="6">
    <location>
        <begin position="1"/>
        <end position="104"/>
    </location>
</feature>
<evidence type="ECO:0000256" key="3">
    <source>
        <dbReference type="PROSITE-ProRule" id="PRU00042"/>
    </source>
</evidence>
<accession>A0A210QYE3</accession>
<dbReference type="Pfam" id="PF00096">
    <property type="entry name" value="zf-C2H2"/>
    <property type="match status" value="1"/>
</dbReference>
<keyword evidence="2" id="KW-0539">Nucleus</keyword>
<keyword evidence="3" id="KW-0862">Zinc</keyword>
<feature type="region of interest" description="Disordered" evidence="4">
    <location>
        <begin position="223"/>
        <end position="245"/>
    </location>
</feature>
<sequence>MGVITVCDIDYGRIFGPFPVQVALMDPTYVIGMLTQDTRHDSPAIEVDPDASNGVARADGWLAYIQPAREEEEQNVEAYMKNGQVFYRTLRIIKEREELLVWYSKDFCQLIGIPDVRRSTIQEKVSYVCQFCGEKFQYLFPLRAHMRFKCDNKRMDSRSLYERVHNQDIKSVHDSKLLSRVSHTDRLSSDIHRPGFEHTNEDVLLGRKRHAMENEDHVEVKIKSYENGENQSPPLLKKDSPEKDCNANISIDSVQESSPSNPSAFRKVERSLSPQMNVSNCEIRRNASNLHYASSAINMHNRMENRPVSASKDIVMPTSLATSVLPTSPLMGSSSLTANVLDPQLRASMMEAYRFAFPQQYNGTQESIMRSLHGIGVDPSKQYGFPNKINNDISFMKSANPMVDRILVNPRATALLPPAVMVPSPTAPMMSSPTGNTMPVFQNWCAKCNASFRMTSDLVYHMRSHHKREFDPVKKKRDDKLKCNICHETFRERHHLTRHMTSHA</sequence>
<keyword evidence="8" id="KW-1185">Reference proteome</keyword>
<evidence type="ECO:0000259" key="6">
    <source>
        <dbReference type="PROSITE" id="PS50280"/>
    </source>
</evidence>
<dbReference type="InterPro" id="IPR036236">
    <property type="entry name" value="Znf_C2H2_sf"/>
</dbReference>
<dbReference type="SUPFAM" id="SSF57667">
    <property type="entry name" value="beta-beta-alpha zinc fingers"/>
    <property type="match status" value="1"/>
</dbReference>
<keyword evidence="3" id="KW-0479">Metal-binding</keyword>
<reference evidence="7 8" key="1">
    <citation type="journal article" date="2017" name="Nat. Ecol. Evol.">
        <title>Scallop genome provides insights into evolution of bilaterian karyotype and development.</title>
        <authorList>
            <person name="Wang S."/>
            <person name="Zhang J."/>
            <person name="Jiao W."/>
            <person name="Li J."/>
            <person name="Xun X."/>
            <person name="Sun Y."/>
            <person name="Guo X."/>
            <person name="Huan P."/>
            <person name="Dong B."/>
            <person name="Zhang L."/>
            <person name="Hu X."/>
            <person name="Sun X."/>
            <person name="Wang J."/>
            <person name="Zhao C."/>
            <person name="Wang Y."/>
            <person name="Wang D."/>
            <person name="Huang X."/>
            <person name="Wang R."/>
            <person name="Lv J."/>
            <person name="Li Y."/>
            <person name="Zhang Z."/>
            <person name="Liu B."/>
            <person name="Lu W."/>
            <person name="Hui Y."/>
            <person name="Liang J."/>
            <person name="Zhou Z."/>
            <person name="Hou R."/>
            <person name="Li X."/>
            <person name="Liu Y."/>
            <person name="Li H."/>
            <person name="Ning X."/>
            <person name="Lin Y."/>
            <person name="Zhao L."/>
            <person name="Xing Q."/>
            <person name="Dou J."/>
            <person name="Li Y."/>
            <person name="Mao J."/>
            <person name="Guo H."/>
            <person name="Dou H."/>
            <person name="Li T."/>
            <person name="Mu C."/>
            <person name="Jiang W."/>
            <person name="Fu Q."/>
            <person name="Fu X."/>
            <person name="Miao Y."/>
            <person name="Liu J."/>
            <person name="Yu Q."/>
            <person name="Li R."/>
            <person name="Liao H."/>
            <person name="Li X."/>
            <person name="Kong Y."/>
            <person name="Jiang Z."/>
            <person name="Chourrout D."/>
            <person name="Li R."/>
            <person name="Bao Z."/>
        </authorList>
    </citation>
    <scope>NUCLEOTIDE SEQUENCE [LARGE SCALE GENOMIC DNA]</scope>
    <source>
        <strain evidence="7 8">PY_sf001</strain>
    </source>
</reference>
<dbReference type="InterPro" id="IPR001214">
    <property type="entry name" value="SET_dom"/>
</dbReference>
<dbReference type="PANTHER" id="PTHR16516:SF4">
    <property type="entry name" value="C2H2-TYPE DOMAIN-CONTAINING PROTEIN"/>
    <property type="match status" value="1"/>
</dbReference>
<gene>
    <name evidence="7" type="ORF">KP79_PYT05096</name>
</gene>
<evidence type="ECO:0000313" key="8">
    <source>
        <dbReference type="Proteomes" id="UP000242188"/>
    </source>
</evidence>
<proteinExistence type="predicted"/>
<dbReference type="PROSITE" id="PS00028">
    <property type="entry name" value="ZINC_FINGER_C2H2_1"/>
    <property type="match status" value="2"/>
</dbReference>
<evidence type="ECO:0000256" key="2">
    <source>
        <dbReference type="ARBA" id="ARBA00023242"/>
    </source>
</evidence>
<organism evidence="7 8">
    <name type="scientific">Mizuhopecten yessoensis</name>
    <name type="common">Japanese scallop</name>
    <name type="synonym">Patinopecten yessoensis</name>
    <dbReference type="NCBI Taxonomy" id="6573"/>
    <lineage>
        <taxon>Eukaryota</taxon>
        <taxon>Metazoa</taxon>
        <taxon>Spiralia</taxon>
        <taxon>Lophotrochozoa</taxon>
        <taxon>Mollusca</taxon>
        <taxon>Bivalvia</taxon>
        <taxon>Autobranchia</taxon>
        <taxon>Pteriomorphia</taxon>
        <taxon>Pectinida</taxon>
        <taxon>Pectinoidea</taxon>
        <taxon>Pectinidae</taxon>
        <taxon>Mizuhopecten</taxon>
    </lineage>
</organism>
<dbReference type="Pfam" id="PF21549">
    <property type="entry name" value="PRDM2_PR"/>
    <property type="match status" value="1"/>
</dbReference>